<feature type="region of interest" description="Disordered" evidence="7">
    <location>
        <begin position="238"/>
        <end position="257"/>
    </location>
</feature>
<dbReference type="InterPro" id="IPR058031">
    <property type="entry name" value="AAA_lid_NorR"/>
</dbReference>
<dbReference type="CDD" id="cd00009">
    <property type="entry name" value="AAA"/>
    <property type="match status" value="1"/>
</dbReference>
<comment type="caution">
    <text evidence="9">The sequence shown here is derived from an EMBL/GenBank/DDBJ whole genome shotgun (WGS) entry which is preliminary data.</text>
</comment>
<keyword evidence="4" id="KW-0805">Transcription regulation</keyword>
<dbReference type="Pfam" id="PF25601">
    <property type="entry name" value="AAA_lid_14"/>
    <property type="match status" value="1"/>
</dbReference>
<dbReference type="InterPro" id="IPR004096">
    <property type="entry name" value="V4R"/>
</dbReference>
<evidence type="ECO:0000313" key="10">
    <source>
        <dbReference type="Proteomes" id="UP000179467"/>
    </source>
</evidence>
<name>A0A1S1H8M4_9SPHN</name>
<dbReference type="Pfam" id="PF02830">
    <property type="entry name" value="V4R"/>
    <property type="match status" value="1"/>
</dbReference>
<dbReference type="GO" id="GO:0000160">
    <property type="term" value="P:phosphorelay signal transduction system"/>
    <property type="evidence" value="ECO:0007669"/>
    <property type="project" value="UniProtKB-KW"/>
</dbReference>
<dbReference type="OrthoDB" id="7324976at2"/>
<dbReference type="Gene3D" id="1.10.10.60">
    <property type="entry name" value="Homeodomain-like"/>
    <property type="match status" value="1"/>
</dbReference>
<dbReference type="SUPFAM" id="SSF111126">
    <property type="entry name" value="Ligand-binding domain in the NO signalling and Golgi transport"/>
    <property type="match status" value="1"/>
</dbReference>
<keyword evidence="5" id="KW-0010">Activator</keyword>
<dbReference type="GO" id="GO:0005524">
    <property type="term" value="F:ATP binding"/>
    <property type="evidence" value="ECO:0007669"/>
    <property type="project" value="UniProtKB-KW"/>
</dbReference>
<dbReference type="InterPro" id="IPR002078">
    <property type="entry name" value="Sigma_54_int"/>
</dbReference>
<keyword evidence="6" id="KW-0804">Transcription</keyword>
<evidence type="ECO:0000313" key="9">
    <source>
        <dbReference type="EMBL" id="OHT17791.1"/>
    </source>
</evidence>
<dbReference type="Gene3D" id="3.40.50.300">
    <property type="entry name" value="P-loop containing nucleotide triphosphate hydrolases"/>
    <property type="match status" value="1"/>
</dbReference>
<dbReference type="AlphaFoldDB" id="A0A1S1H8M4"/>
<evidence type="ECO:0000256" key="6">
    <source>
        <dbReference type="ARBA" id="ARBA00023163"/>
    </source>
</evidence>
<proteinExistence type="predicted"/>
<dbReference type="InterPro" id="IPR024096">
    <property type="entry name" value="NO_sig/Golgi_transp_ligand-bd"/>
</dbReference>
<evidence type="ECO:0000256" key="2">
    <source>
        <dbReference type="ARBA" id="ARBA00022840"/>
    </source>
</evidence>
<dbReference type="FunFam" id="3.40.50.300:FF:000006">
    <property type="entry name" value="DNA-binding transcriptional regulator NtrC"/>
    <property type="match status" value="1"/>
</dbReference>
<protein>
    <submittedName>
        <fullName evidence="9">Transcriptional regulatory protein ZraR</fullName>
    </submittedName>
</protein>
<dbReference type="GO" id="GO:0006355">
    <property type="term" value="P:regulation of DNA-templated transcription"/>
    <property type="evidence" value="ECO:0007669"/>
    <property type="project" value="InterPro"/>
</dbReference>
<sequence length="607" mass="65912">MLRSPHRGSLEGLAPGKTGEPQGSEQPAPPHLISLKGGGSPVRDILGELHFDSSDGSIWLAGRRMLLLHSDVFGALRQELVASLGMDVARGLITRMGYLAGSKDAAMARELRPDDQPTQAFMVGPQVFALEGFGPIETVRFEMDQASGHHWGEFIWTNSPEADIHIDAYGTGILPACWMEIGYASGYASAFMGKRILVREVECRAMGHAQCRSIARPAEHWDDPEQDLRYLLAHPISTNSSRGSASDRAKAASRARPTLGVPASSTAAVGASVAFITTMHKINRVAPTDATVLLLGESGVGKSLLAREVHGASRRAHEPFVEVNCAAIPEQLLEAELFGVEQGAFTGATKTRPGRFQVADKGTLFLDEIGLLSLTAQGKLLRVLQTGEIERLGSTTTHKVDVRMVAATNENLQIAIKEGRFREDLFYRINVFPIMVPPLRERRDDIPVLLEHCLAKFCARHDRKIVGITPAALQAIYDYAWPGNIREFENVIERGLILADEGSPIDVAHLFTINDGIGPDLAGPERSSFHKMASAPAEAGEPPAPRDLDALLADLLDRKIALSDVEDRLLKAAVERSNGNISRAAGLLGLTRPQLDYRVRKRLASKS</sequence>
<dbReference type="Pfam" id="PF02954">
    <property type="entry name" value="HTH_8"/>
    <property type="match status" value="1"/>
</dbReference>
<dbReference type="SUPFAM" id="SSF46689">
    <property type="entry name" value="Homeodomain-like"/>
    <property type="match status" value="1"/>
</dbReference>
<organism evidence="9 10">
    <name type="scientific">Edaphosphingomonas haloaromaticamans</name>
    <dbReference type="NCBI Taxonomy" id="653954"/>
    <lineage>
        <taxon>Bacteria</taxon>
        <taxon>Pseudomonadati</taxon>
        <taxon>Pseudomonadota</taxon>
        <taxon>Alphaproteobacteria</taxon>
        <taxon>Sphingomonadales</taxon>
        <taxon>Rhizorhabdaceae</taxon>
        <taxon>Edaphosphingomonas</taxon>
    </lineage>
</organism>
<keyword evidence="1" id="KW-0547">Nucleotide-binding</keyword>
<dbReference type="RefSeq" id="WP_084653601.1">
    <property type="nucleotide sequence ID" value="NZ_MIPT01000003.1"/>
</dbReference>
<dbReference type="Gene3D" id="1.10.8.60">
    <property type="match status" value="1"/>
</dbReference>
<dbReference type="Gene3D" id="3.30.1380.20">
    <property type="entry name" value="Trafficking protein particle complex subunit 3"/>
    <property type="match status" value="1"/>
</dbReference>
<dbReference type="PROSITE" id="PS00675">
    <property type="entry name" value="SIGMA54_INTERACT_1"/>
    <property type="match status" value="1"/>
</dbReference>
<dbReference type="PRINTS" id="PR01590">
    <property type="entry name" value="HTHFIS"/>
</dbReference>
<gene>
    <name evidence="9" type="primary">zraR_5</name>
    <name evidence="9" type="ORF">BHE75_04589</name>
</gene>
<evidence type="ECO:0000256" key="5">
    <source>
        <dbReference type="ARBA" id="ARBA00023159"/>
    </source>
</evidence>
<feature type="region of interest" description="Disordered" evidence="7">
    <location>
        <begin position="1"/>
        <end position="37"/>
    </location>
</feature>
<evidence type="ECO:0000259" key="8">
    <source>
        <dbReference type="PROSITE" id="PS50045"/>
    </source>
</evidence>
<dbReference type="InterPro" id="IPR002197">
    <property type="entry name" value="HTH_Fis"/>
</dbReference>
<dbReference type="SMART" id="SM00989">
    <property type="entry name" value="V4R"/>
    <property type="match status" value="1"/>
</dbReference>
<dbReference type="Proteomes" id="UP000179467">
    <property type="component" value="Unassembled WGS sequence"/>
</dbReference>
<keyword evidence="3" id="KW-0902">Two-component regulatory system</keyword>
<dbReference type="PROSITE" id="PS50045">
    <property type="entry name" value="SIGMA54_INTERACT_4"/>
    <property type="match status" value="1"/>
</dbReference>
<evidence type="ECO:0000256" key="4">
    <source>
        <dbReference type="ARBA" id="ARBA00023015"/>
    </source>
</evidence>
<keyword evidence="10" id="KW-1185">Reference proteome</keyword>
<dbReference type="InterPro" id="IPR027417">
    <property type="entry name" value="P-loop_NTPase"/>
</dbReference>
<keyword evidence="2" id="KW-0067">ATP-binding</keyword>
<dbReference type="SUPFAM" id="SSF52540">
    <property type="entry name" value="P-loop containing nucleoside triphosphate hydrolases"/>
    <property type="match status" value="1"/>
</dbReference>
<dbReference type="SMART" id="SM00382">
    <property type="entry name" value="AAA"/>
    <property type="match status" value="1"/>
</dbReference>
<evidence type="ECO:0000256" key="7">
    <source>
        <dbReference type="SAM" id="MobiDB-lite"/>
    </source>
</evidence>
<dbReference type="PROSITE" id="PS00676">
    <property type="entry name" value="SIGMA54_INTERACT_2"/>
    <property type="match status" value="1"/>
</dbReference>
<dbReference type="InterPro" id="IPR003593">
    <property type="entry name" value="AAA+_ATPase"/>
</dbReference>
<reference evidence="9 10" key="1">
    <citation type="submission" date="2016-09" db="EMBL/GenBank/DDBJ databases">
        <title>Metabolic pathway, cell adaptation mechanisms and a novel monoxygenase revealed through proteogenomic-transcription analysis of a Sphingomonas haloaromaticamans strain degrading the fungicide ortho-phenylphenol.</title>
        <authorList>
            <person name="Perruchon C."/>
            <person name="Papadopoulou E.S."/>
            <person name="Rousidou C."/>
            <person name="Vasileiadis S."/>
            <person name="Tanou G."/>
            <person name="Amoutzias G."/>
            <person name="Molassiotis A."/>
            <person name="Karpouzas D.G."/>
        </authorList>
    </citation>
    <scope>NUCLEOTIDE SEQUENCE [LARGE SCALE GENOMIC DNA]</scope>
    <source>
        <strain evidence="9 10">P3</strain>
    </source>
</reference>
<dbReference type="PANTHER" id="PTHR32071">
    <property type="entry name" value="TRANSCRIPTIONAL REGULATORY PROTEIN"/>
    <property type="match status" value="1"/>
</dbReference>
<accession>A0A1S1H8M4</accession>
<dbReference type="InterPro" id="IPR025662">
    <property type="entry name" value="Sigma_54_int_dom_ATP-bd_1"/>
</dbReference>
<dbReference type="GO" id="GO:0043565">
    <property type="term" value="F:sequence-specific DNA binding"/>
    <property type="evidence" value="ECO:0007669"/>
    <property type="project" value="InterPro"/>
</dbReference>
<dbReference type="Pfam" id="PF00158">
    <property type="entry name" value="Sigma54_activat"/>
    <property type="match status" value="1"/>
</dbReference>
<dbReference type="InterPro" id="IPR009057">
    <property type="entry name" value="Homeodomain-like_sf"/>
</dbReference>
<evidence type="ECO:0000256" key="3">
    <source>
        <dbReference type="ARBA" id="ARBA00023012"/>
    </source>
</evidence>
<dbReference type="Pfam" id="PF06505">
    <property type="entry name" value="XylR_N"/>
    <property type="match status" value="1"/>
</dbReference>
<feature type="region of interest" description="Disordered" evidence="7">
    <location>
        <begin position="525"/>
        <end position="544"/>
    </location>
</feature>
<evidence type="ECO:0000256" key="1">
    <source>
        <dbReference type="ARBA" id="ARBA00022741"/>
    </source>
</evidence>
<feature type="domain" description="Sigma-54 factor interaction" evidence="8">
    <location>
        <begin position="268"/>
        <end position="497"/>
    </location>
</feature>
<dbReference type="EMBL" id="MIPT01000003">
    <property type="protein sequence ID" value="OHT17791.1"/>
    <property type="molecule type" value="Genomic_DNA"/>
</dbReference>
<dbReference type="InterPro" id="IPR025943">
    <property type="entry name" value="Sigma_54_int_dom_ATP-bd_2"/>
</dbReference>
<dbReference type="InterPro" id="IPR010523">
    <property type="entry name" value="XylR_N"/>
</dbReference>